<dbReference type="InterPro" id="IPR013221">
    <property type="entry name" value="Mur_ligase_cen"/>
</dbReference>
<dbReference type="InterPro" id="IPR036615">
    <property type="entry name" value="Mur_ligase_C_dom_sf"/>
</dbReference>
<dbReference type="AlphaFoldDB" id="A0A7G1G228"/>
<dbReference type="PANTHER" id="PTHR43024:SF1">
    <property type="entry name" value="UDP-N-ACETYLMURAMOYL-TRIPEPTIDE--D-ALANYL-D-ALANINE LIGASE"/>
    <property type="match status" value="1"/>
</dbReference>
<dbReference type="GO" id="GO:0005524">
    <property type="term" value="F:ATP binding"/>
    <property type="evidence" value="ECO:0007669"/>
    <property type="project" value="UniProtKB-KW"/>
</dbReference>
<accession>A0A7G1G228</accession>
<dbReference type="SUPFAM" id="SSF63418">
    <property type="entry name" value="MurE/MurF N-terminal domain"/>
    <property type="match status" value="1"/>
</dbReference>
<gene>
    <name evidence="5" type="primary">murF</name>
    <name evidence="5" type="ORF">OSSY52_05110</name>
</gene>
<dbReference type="KEGG" id="ocy:OSSY52_05110"/>
<protein>
    <submittedName>
        <fullName evidence="5">UDP-N-acetylmuramoyl-tripeptide--D-alanyl-D-alanine ligase</fullName>
    </submittedName>
</protein>
<keyword evidence="3" id="KW-0067">ATP-binding</keyword>
<keyword evidence="1 5" id="KW-0436">Ligase</keyword>
<feature type="domain" description="Mur ligase central" evidence="4">
    <location>
        <begin position="85"/>
        <end position="244"/>
    </location>
</feature>
<organism evidence="5 6">
    <name type="scientific">Tepiditoga spiralis</name>
    <dbReference type="NCBI Taxonomy" id="2108365"/>
    <lineage>
        <taxon>Bacteria</taxon>
        <taxon>Thermotogati</taxon>
        <taxon>Thermotogota</taxon>
        <taxon>Thermotogae</taxon>
        <taxon>Petrotogales</taxon>
        <taxon>Petrotogaceae</taxon>
        <taxon>Tepiditoga</taxon>
    </lineage>
</organism>
<dbReference type="InterPro" id="IPR051046">
    <property type="entry name" value="MurCDEF_CellWall_CoF430Synth"/>
</dbReference>
<keyword evidence="2" id="KW-0547">Nucleotide-binding</keyword>
<keyword evidence="6" id="KW-1185">Reference proteome</keyword>
<evidence type="ECO:0000256" key="2">
    <source>
        <dbReference type="ARBA" id="ARBA00022741"/>
    </source>
</evidence>
<reference evidence="5 6" key="1">
    <citation type="submission" date="2018-06" db="EMBL/GenBank/DDBJ databases">
        <title>Genome sequencing of Oceanotoga sp. sy52.</title>
        <authorList>
            <person name="Mori K."/>
        </authorList>
    </citation>
    <scope>NUCLEOTIDE SEQUENCE [LARGE SCALE GENOMIC DNA]</scope>
    <source>
        <strain evidence="6">sy52</strain>
    </source>
</reference>
<dbReference type="FunCoup" id="A0A7G1G228">
    <property type="interactions" value="264"/>
</dbReference>
<evidence type="ECO:0000259" key="4">
    <source>
        <dbReference type="Pfam" id="PF08245"/>
    </source>
</evidence>
<dbReference type="SUPFAM" id="SSF53623">
    <property type="entry name" value="MurD-like peptide ligases, catalytic domain"/>
    <property type="match status" value="1"/>
</dbReference>
<name>A0A7G1G228_9BACT</name>
<dbReference type="Gene3D" id="3.90.190.20">
    <property type="entry name" value="Mur ligase, C-terminal domain"/>
    <property type="match status" value="1"/>
</dbReference>
<dbReference type="SUPFAM" id="SSF53244">
    <property type="entry name" value="MurD-like peptide ligases, peptide-binding domain"/>
    <property type="match status" value="1"/>
</dbReference>
<dbReference type="Gene3D" id="3.40.1190.10">
    <property type="entry name" value="Mur-like, catalytic domain"/>
    <property type="match status" value="1"/>
</dbReference>
<evidence type="ECO:0000256" key="3">
    <source>
        <dbReference type="ARBA" id="ARBA00022840"/>
    </source>
</evidence>
<dbReference type="RefSeq" id="WP_190615479.1">
    <property type="nucleotide sequence ID" value="NZ_AP018712.1"/>
</dbReference>
<dbReference type="GO" id="GO:0016881">
    <property type="term" value="F:acid-amino acid ligase activity"/>
    <property type="evidence" value="ECO:0007669"/>
    <property type="project" value="InterPro"/>
</dbReference>
<proteinExistence type="predicted"/>
<dbReference type="EMBL" id="AP018712">
    <property type="protein sequence ID" value="BBE30370.1"/>
    <property type="molecule type" value="Genomic_DNA"/>
</dbReference>
<dbReference type="InParanoid" id="A0A7G1G228"/>
<dbReference type="PANTHER" id="PTHR43024">
    <property type="entry name" value="UDP-N-ACETYLMURAMOYL-TRIPEPTIDE--D-ALANYL-D-ALANINE LIGASE"/>
    <property type="match status" value="1"/>
</dbReference>
<sequence length="414" mass="47297">MTLSDLKKAKYVFKINSNEIEKNDVFVAYGKGHNYVNDAFSKGASFAVIDTEGKYIGKTIKLNNTTLDFLNESAKILNSKMTIAITGSNGKTTTKECLYYLLSPHMKTFKTPKNKNTEIGIPLSIFNEYNNEDVAILEMGLRKPGDLELLSNVYKPDVVFITNIGSSHMEFFKNKEMLSKEKMKITSGMDRGLLILNGDQNLKNIAPKNLNILTFGKNENNDGYLKDFFYYKNNTKVFYTLFGKELMLTLNGIWTEGHLLDLLSAILFTVFIKVPLDPSVLSQINLPEGRFKLYELKNKTIIDDSYNASYESFTNGFKTLERLKGKKILIMGEVLESGDKKINEKILKETKNTFDEIYFFDPQNIFSSLKVKKIKSFEELKKLLNELKGIIYIKASNGTGINSFLKEYFNNRRQ</sequence>
<evidence type="ECO:0000256" key="1">
    <source>
        <dbReference type="ARBA" id="ARBA00022598"/>
    </source>
</evidence>
<dbReference type="InterPro" id="IPR036565">
    <property type="entry name" value="Mur-like_cat_sf"/>
</dbReference>
<dbReference type="Gene3D" id="3.40.1390.10">
    <property type="entry name" value="MurE/MurF, N-terminal domain"/>
    <property type="match status" value="1"/>
</dbReference>
<dbReference type="Proteomes" id="UP000516361">
    <property type="component" value="Chromosome"/>
</dbReference>
<evidence type="ECO:0000313" key="6">
    <source>
        <dbReference type="Proteomes" id="UP000516361"/>
    </source>
</evidence>
<evidence type="ECO:0000313" key="5">
    <source>
        <dbReference type="EMBL" id="BBE30370.1"/>
    </source>
</evidence>
<dbReference type="Pfam" id="PF08245">
    <property type="entry name" value="Mur_ligase_M"/>
    <property type="match status" value="1"/>
</dbReference>
<dbReference type="InterPro" id="IPR035911">
    <property type="entry name" value="MurE/MurF_N"/>
</dbReference>